<accession>A0A517NCI6</accession>
<organism evidence="2 3">
    <name type="scientific">Rubripirellula lacrimiformis</name>
    <dbReference type="NCBI Taxonomy" id="1930273"/>
    <lineage>
        <taxon>Bacteria</taxon>
        <taxon>Pseudomonadati</taxon>
        <taxon>Planctomycetota</taxon>
        <taxon>Planctomycetia</taxon>
        <taxon>Pirellulales</taxon>
        <taxon>Pirellulaceae</taxon>
        <taxon>Rubripirellula</taxon>
    </lineage>
</organism>
<evidence type="ECO:0000256" key="1">
    <source>
        <dbReference type="SAM" id="SignalP"/>
    </source>
</evidence>
<dbReference type="EMBL" id="CP036525">
    <property type="protein sequence ID" value="QDT04852.1"/>
    <property type="molecule type" value="Genomic_DNA"/>
</dbReference>
<feature type="chain" id="PRO_5022118693" evidence="1">
    <location>
        <begin position="20"/>
        <end position="385"/>
    </location>
</feature>
<evidence type="ECO:0000313" key="2">
    <source>
        <dbReference type="EMBL" id="QDT04852.1"/>
    </source>
</evidence>
<dbReference type="Proteomes" id="UP000318538">
    <property type="component" value="Chromosome"/>
</dbReference>
<feature type="signal peptide" evidence="1">
    <location>
        <begin position="1"/>
        <end position="19"/>
    </location>
</feature>
<keyword evidence="3" id="KW-1185">Reference proteome</keyword>
<dbReference type="KEGG" id="rlc:K227x_32490"/>
<sequence precursor="true">MRLAILLAIASICASPCDATDRFYDDISAESPNGVWRLDAKSPDNLIDGYHPWQDDFVYTMHQRGQQVWTRKQTEQEPEEYSPAKIVVADDGWAAIHTGWDQLVFVDASGRNCGRIDDLKEILSKKDRSEFTTWSTAGVIWTPYSLWHFANVDGKRIFVIRLWWGHQMIFDPANGQRLKPNPTFVKAIRDWQVEHCRNVLAGAVADGINDDSADKLLTPALLAGQLDIRDAIPHLRELEKSNFVGLYGGSMASDVSPGAISPFFIQQFTLRQVSQLSLRRLGESPEPLPVFEFPKHRVDGNLRPEPRDDREKLVASIKRGMSAPEVLRILGSPDFISYPEWSYDLDCGDPKTAKILWDSHHVKDVTLTKPLWKDGLVRDKLVVAY</sequence>
<dbReference type="AlphaFoldDB" id="A0A517NCI6"/>
<evidence type="ECO:0000313" key="3">
    <source>
        <dbReference type="Proteomes" id="UP000318538"/>
    </source>
</evidence>
<protein>
    <submittedName>
        <fullName evidence="2">Uncharacterized protein</fullName>
    </submittedName>
</protein>
<name>A0A517NCI6_9BACT</name>
<keyword evidence="1" id="KW-0732">Signal</keyword>
<proteinExistence type="predicted"/>
<dbReference type="OrthoDB" id="262874at2"/>
<gene>
    <name evidence="2" type="ORF">K227x_32490</name>
</gene>
<reference evidence="2 3" key="1">
    <citation type="submission" date="2019-02" db="EMBL/GenBank/DDBJ databases">
        <title>Deep-cultivation of Planctomycetes and their phenomic and genomic characterization uncovers novel biology.</title>
        <authorList>
            <person name="Wiegand S."/>
            <person name="Jogler M."/>
            <person name="Boedeker C."/>
            <person name="Pinto D."/>
            <person name="Vollmers J."/>
            <person name="Rivas-Marin E."/>
            <person name="Kohn T."/>
            <person name="Peeters S.H."/>
            <person name="Heuer A."/>
            <person name="Rast P."/>
            <person name="Oberbeckmann S."/>
            <person name="Bunk B."/>
            <person name="Jeske O."/>
            <person name="Meyerdierks A."/>
            <person name="Storesund J.E."/>
            <person name="Kallscheuer N."/>
            <person name="Luecker S."/>
            <person name="Lage O.M."/>
            <person name="Pohl T."/>
            <person name="Merkel B.J."/>
            <person name="Hornburger P."/>
            <person name="Mueller R.-W."/>
            <person name="Bruemmer F."/>
            <person name="Labrenz M."/>
            <person name="Spormann A.M."/>
            <person name="Op den Camp H."/>
            <person name="Overmann J."/>
            <person name="Amann R."/>
            <person name="Jetten M.S.M."/>
            <person name="Mascher T."/>
            <person name="Medema M.H."/>
            <person name="Devos D.P."/>
            <person name="Kaster A.-K."/>
            <person name="Ovreas L."/>
            <person name="Rohde M."/>
            <person name="Galperin M.Y."/>
            <person name="Jogler C."/>
        </authorList>
    </citation>
    <scope>NUCLEOTIDE SEQUENCE [LARGE SCALE GENOMIC DNA]</scope>
    <source>
        <strain evidence="2 3">K22_7</strain>
    </source>
</reference>
<dbReference type="RefSeq" id="WP_145170680.1">
    <property type="nucleotide sequence ID" value="NZ_CP036525.1"/>
</dbReference>